<organism evidence="2 3">
    <name type="scientific">Streptacidiphilus jiangxiensis</name>
    <dbReference type="NCBI Taxonomy" id="235985"/>
    <lineage>
        <taxon>Bacteria</taxon>
        <taxon>Bacillati</taxon>
        <taxon>Actinomycetota</taxon>
        <taxon>Actinomycetes</taxon>
        <taxon>Kitasatosporales</taxon>
        <taxon>Streptomycetaceae</taxon>
        <taxon>Streptacidiphilus</taxon>
    </lineage>
</organism>
<proteinExistence type="predicted"/>
<reference evidence="3" key="1">
    <citation type="submission" date="2016-10" db="EMBL/GenBank/DDBJ databases">
        <authorList>
            <person name="Varghese N."/>
        </authorList>
    </citation>
    <scope>NUCLEOTIDE SEQUENCE [LARGE SCALE GENOMIC DNA]</scope>
    <source>
        <strain evidence="3">DSM 45096 / BCRC 16803 / CGMCC 4.1857 / CIP 109030 / JCM 12277 / KCTC 19219 / NBRC 100920 / 33214</strain>
    </source>
</reference>
<gene>
    <name evidence="2" type="ORF">SAMN05414137_107322</name>
</gene>
<keyword evidence="3" id="KW-1185">Reference proteome</keyword>
<dbReference type="STRING" id="235985.SAMN05414137_107322"/>
<evidence type="ECO:0000313" key="2">
    <source>
        <dbReference type="EMBL" id="SEL33434.1"/>
    </source>
</evidence>
<protein>
    <submittedName>
        <fullName evidence="2">Uncharacterized protein</fullName>
    </submittedName>
</protein>
<dbReference type="AlphaFoldDB" id="A0A1H7PDE0"/>
<evidence type="ECO:0000313" key="3">
    <source>
        <dbReference type="Proteomes" id="UP000183015"/>
    </source>
</evidence>
<dbReference type="Proteomes" id="UP000183015">
    <property type="component" value="Unassembled WGS sequence"/>
</dbReference>
<sequence>MTAERERRAVGSGTGAEPTAFGGTSAFSRNRPPKPRGNTITLATPKIILSGMGSNF</sequence>
<evidence type="ECO:0000256" key="1">
    <source>
        <dbReference type="SAM" id="MobiDB-lite"/>
    </source>
</evidence>
<feature type="region of interest" description="Disordered" evidence="1">
    <location>
        <begin position="1"/>
        <end position="42"/>
    </location>
</feature>
<name>A0A1H7PDE0_STRJI</name>
<dbReference type="EMBL" id="FOAZ01000007">
    <property type="protein sequence ID" value="SEL33434.1"/>
    <property type="molecule type" value="Genomic_DNA"/>
</dbReference>
<accession>A0A1H7PDE0</accession>